<name>A0A9E4ZW16_9EURY</name>
<dbReference type="Proteomes" id="UP001074446">
    <property type="component" value="Unassembled WGS sequence"/>
</dbReference>
<protein>
    <submittedName>
        <fullName evidence="1">Uncharacterized protein</fullName>
    </submittedName>
</protein>
<dbReference type="EMBL" id="JAPVES010000030">
    <property type="protein sequence ID" value="MCZ3373138.1"/>
    <property type="molecule type" value="Genomic_DNA"/>
</dbReference>
<keyword evidence="3" id="KW-1185">Reference proteome</keyword>
<comment type="caution">
    <text evidence="1">The sequence shown here is derived from an EMBL/GenBank/DDBJ whole genome shotgun (WGS) entry which is preliminary data.</text>
</comment>
<accession>A0A9E4ZW16</accession>
<dbReference type="RefSeq" id="WP_048081370.1">
    <property type="nucleotide sequence ID" value="NZ_JAPVER010000020.1"/>
</dbReference>
<dbReference type="EMBL" id="JAPVER010000020">
    <property type="protein sequence ID" value="MCZ3365387.1"/>
    <property type="molecule type" value="Genomic_DNA"/>
</dbReference>
<organism evidence="1 3">
    <name type="scientific">Methanobacterium veterum</name>
    <dbReference type="NCBI Taxonomy" id="408577"/>
    <lineage>
        <taxon>Archaea</taxon>
        <taxon>Methanobacteriati</taxon>
        <taxon>Methanobacteriota</taxon>
        <taxon>Methanomada group</taxon>
        <taxon>Methanobacteria</taxon>
        <taxon>Methanobacteriales</taxon>
        <taxon>Methanobacteriaceae</taxon>
        <taxon>Methanobacterium</taxon>
    </lineage>
</organism>
<sequence>MEVLEVRSEIPNIKNSINYVREITNSRTHAFYLNNKRLFIEQSHTKEILFFYGAIYKEGDLINAN</sequence>
<dbReference type="Proteomes" id="UP001068021">
    <property type="component" value="Unassembled WGS sequence"/>
</dbReference>
<reference evidence="1" key="1">
    <citation type="submission" date="2022-12" db="EMBL/GenBank/DDBJ databases">
        <title>Reclassification of two methanogenic archaea species isolated from the Kolyma lowland permafrost.</title>
        <authorList>
            <person name="Trubitsyn V.E."/>
            <person name="Rivkina E.M."/>
            <person name="Shcherbakova V.A."/>
        </authorList>
    </citation>
    <scope>NUCLEOTIDE SEQUENCE</scope>
    <source>
        <strain evidence="1">M2</strain>
        <strain evidence="2">MK4</strain>
    </source>
</reference>
<evidence type="ECO:0000313" key="1">
    <source>
        <dbReference type="EMBL" id="MCZ3365387.1"/>
    </source>
</evidence>
<dbReference type="AlphaFoldDB" id="A0A9E4ZW16"/>
<evidence type="ECO:0000313" key="3">
    <source>
        <dbReference type="Proteomes" id="UP001068021"/>
    </source>
</evidence>
<gene>
    <name evidence="2" type="ORF">O3H35_10885</name>
    <name evidence="1" type="ORF">O3H54_05785</name>
</gene>
<proteinExistence type="predicted"/>
<evidence type="ECO:0000313" key="2">
    <source>
        <dbReference type="EMBL" id="MCZ3373138.1"/>
    </source>
</evidence>